<name>A0AB73BXG2_9FUSO</name>
<feature type="transmembrane region" description="Helical" evidence="1">
    <location>
        <begin position="36"/>
        <end position="53"/>
    </location>
</feature>
<gene>
    <name evidence="2" type="ORF">FUSO3_05770</name>
</gene>
<protein>
    <submittedName>
        <fullName evidence="2">Uncharacterized protein</fullName>
    </submittedName>
</protein>
<keyword evidence="1" id="KW-1133">Transmembrane helix</keyword>
<organism evidence="2 3">
    <name type="scientific">Fusobacterium necrophorum BL</name>
    <dbReference type="NCBI Taxonomy" id="1441732"/>
    <lineage>
        <taxon>Bacteria</taxon>
        <taxon>Fusobacteriati</taxon>
        <taxon>Fusobacteriota</taxon>
        <taxon>Fusobacteriia</taxon>
        <taxon>Fusobacteriales</taxon>
        <taxon>Fusobacteriaceae</taxon>
        <taxon>Fusobacterium</taxon>
    </lineage>
</organism>
<comment type="caution">
    <text evidence="2">The sequence shown here is derived from an EMBL/GenBank/DDBJ whole genome shotgun (WGS) entry which is preliminary data.</text>
</comment>
<accession>A0AB73BXG2</accession>
<sequence length="109" mass="13384">MNKLFSFIDFLFRSEWKIQQYLMKISREKKYNLKRISNIFFILAVILFVFLKYELTRVWIFFLIFFLHLSFTFLSKSLFTFTTMRGFMSNGIKYLDNRQIYNTFSSSVN</sequence>
<dbReference type="AlphaFoldDB" id="A0AB73BXG2"/>
<dbReference type="Proteomes" id="UP000027473">
    <property type="component" value="Unassembled WGS sequence"/>
</dbReference>
<proteinExistence type="predicted"/>
<keyword evidence="1" id="KW-0812">Transmembrane</keyword>
<feature type="transmembrane region" description="Helical" evidence="1">
    <location>
        <begin position="59"/>
        <end position="79"/>
    </location>
</feature>
<reference evidence="2 3" key="1">
    <citation type="submission" date="2014-01" db="EMBL/GenBank/DDBJ databases">
        <title>Comparative genomics of Fusobacterium necrophorum wild isolates.</title>
        <authorList>
            <person name="Kittichotirat W."/>
            <person name="Bumgarner R.E."/>
            <person name="Lawrence P."/>
        </authorList>
    </citation>
    <scope>NUCLEOTIDE SEQUENCE [LARGE SCALE GENOMIC DNA]</scope>
    <source>
        <strain evidence="2 3">BL</strain>
    </source>
</reference>
<evidence type="ECO:0000313" key="2">
    <source>
        <dbReference type="EMBL" id="KDE63283.1"/>
    </source>
</evidence>
<dbReference type="EMBL" id="JAAC01000089">
    <property type="protein sequence ID" value="KDE63283.1"/>
    <property type="molecule type" value="Genomic_DNA"/>
</dbReference>
<keyword evidence="1" id="KW-0472">Membrane</keyword>
<evidence type="ECO:0000313" key="3">
    <source>
        <dbReference type="Proteomes" id="UP000027473"/>
    </source>
</evidence>
<evidence type="ECO:0000256" key="1">
    <source>
        <dbReference type="SAM" id="Phobius"/>
    </source>
</evidence>